<name>A0A7K0CSQ5_9ACTN</name>
<dbReference type="RefSeq" id="WP_323378917.1">
    <property type="nucleotide sequence ID" value="NZ_WEGJ01000056.1"/>
</dbReference>
<dbReference type="SUPFAM" id="SSF56112">
    <property type="entry name" value="Protein kinase-like (PK-like)"/>
    <property type="match status" value="1"/>
</dbReference>
<evidence type="ECO:0000256" key="2">
    <source>
        <dbReference type="ARBA" id="ARBA00022741"/>
    </source>
</evidence>
<dbReference type="PROSITE" id="PS50011">
    <property type="entry name" value="PROTEIN_KINASE_DOM"/>
    <property type="match status" value="1"/>
</dbReference>
<feature type="region of interest" description="Disordered" evidence="4">
    <location>
        <begin position="493"/>
        <end position="557"/>
    </location>
</feature>
<dbReference type="PANTHER" id="PTHR45832:SF22">
    <property type="entry name" value="SERINE_THREONINE-PROTEIN KINASE SAMKA-RELATED"/>
    <property type="match status" value="1"/>
</dbReference>
<feature type="transmembrane region" description="Helical" evidence="5">
    <location>
        <begin position="561"/>
        <end position="584"/>
    </location>
</feature>
<feature type="region of interest" description="Disordered" evidence="4">
    <location>
        <begin position="296"/>
        <end position="375"/>
    </location>
</feature>
<keyword evidence="3" id="KW-0067">ATP-binding</keyword>
<feature type="compositionally biased region" description="Basic and acidic residues" evidence="4">
    <location>
        <begin position="353"/>
        <end position="375"/>
    </location>
</feature>
<feature type="domain" description="Protein kinase" evidence="6">
    <location>
        <begin position="1"/>
        <end position="483"/>
    </location>
</feature>
<feature type="compositionally biased region" description="Basic residues" evidence="4">
    <location>
        <begin position="515"/>
        <end position="531"/>
    </location>
</feature>
<dbReference type="Pfam" id="PF07714">
    <property type="entry name" value="PK_Tyr_Ser-Thr"/>
    <property type="match status" value="1"/>
</dbReference>
<evidence type="ECO:0000256" key="5">
    <source>
        <dbReference type="SAM" id="Phobius"/>
    </source>
</evidence>
<dbReference type="Gene3D" id="1.10.510.10">
    <property type="entry name" value="Transferase(Phosphotransferase) domain 1"/>
    <property type="match status" value="2"/>
</dbReference>
<dbReference type="InterPro" id="IPR000719">
    <property type="entry name" value="Prot_kinase_dom"/>
</dbReference>
<keyword evidence="5" id="KW-1133">Transmembrane helix</keyword>
<comment type="caution">
    <text evidence="7">The sequence shown here is derived from an EMBL/GenBank/DDBJ whole genome shotgun (WGS) entry which is preliminary data.</text>
</comment>
<evidence type="ECO:0000256" key="1">
    <source>
        <dbReference type="ARBA" id="ARBA00008874"/>
    </source>
</evidence>
<organism evidence="7 8">
    <name type="scientific">Streptomyces smaragdinus</name>
    <dbReference type="NCBI Taxonomy" id="2585196"/>
    <lineage>
        <taxon>Bacteria</taxon>
        <taxon>Bacillati</taxon>
        <taxon>Actinomycetota</taxon>
        <taxon>Actinomycetes</taxon>
        <taxon>Kitasatosporales</taxon>
        <taxon>Streptomycetaceae</taxon>
        <taxon>Streptomyces</taxon>
    </lineage>
</organism>
<evidence type="ECO:0000313" key="7">
    <source>
        <dbReference type="EMBL" id="MQY16480.1"/>
    </source>
</evidence>
<dbReference type="InterPro" id="IPR011009">
    <property type="entry name" value="Kinase-like_dom_sf"/>
</dbReference>
<feature type="compositionally biased region" description="Polar residues" evidence="4">
    <location>
        <begin position="590"/>
        <end position="601"/>
    </location>
</feature>
<gene>
    <name evidence="7" type="ORF">SRB5_66790</name>
</gene>
<keyword evidence="2" id="KW-0547">Nucleotide-binding</keyword>
<feature type="compositionally biased region" description="Pro residues" evidence="4">
    <location>
        <begin position="186"/>
        <end position="209"/>
    </location>
</feature>
<reference evidence="7 8" key="1">
    <citation type="submission" date="2019-10" db="EMBL/GenBank/DDBJ databases">
        <title>Streptomyces smaragdinus sp. nov. and Streptomyces fabii sp. nov., isolated from the gut of fungus growing-termite Macrotermes natalensis.</title>
        <authorList>
            <person name="Schwitalla J."/>
            <person name="Benndorf R."/>
            <person name="Martin K."/>
            <person name="De Beer W."/>
            <person name="Kaster A.-K."/>
            <person name="Vollmers J."/>
            <person name="Poulsen M."/>
            <person name="Beemelmanns C."/>
        </authorList>
    </citation>
    <scope>NUCLEOTIDE SEQUENCE [LARGE SCALE GENOMIC DNA]</scope>
    <source>
        <strain evidence="7 8">RB5</strain>
    </source>
</reference>
<feature type="region of interest" description="Disordered" evidence="4">
    <location>
        <begin position="186"/>
        <end position="243"/>
    </location>
</feature>
<keyword evidence="5" id="KW-0472">Membrane</keyword>
<evidence type="ECO:0000256" key="4">
    <source>
        <dbReference type="SAM" id="MobiDB-lite"/>
    </source>
</evidence>
<protein>
    <recommendedName>
        <fullName evidence="6">Protein kinase domain-containing protein</fullName>
    </recommendedName>
</protein>
<evidence type="ECO:0000259" key="6">
    <source>
        <dbReference type="PROSITE" id="PS50011"/>
    </source>
</evidence>
<feature type="compositionally biased region" description="Basic and acidic residues" evidence="4">
    <location>
        <begin position="610"/>
        <end position="622"/>
    </location>
</feature>
<dbReference type="InterPro" id="IPR051931">
    <property type="entry name" value="PAK3-like"/>
</dbReference>
<keyword evidence="5" id="KW-0812">Transmembrane</keyword>
<feature type="region of interest" description="Disordered" evidence="4">
    <location>
        <begin position="588"/>
        <end position="645"/>
    </location>
</feature>
<dbReference type="EMBL" id="WEGJ01000056">
    <property type="protein sequence ID" value="MQY16480.1"/>
    <property type="molecule type" value="Genomic_DNA"/>
</dbReference>
<dbReference type="Proteomes" id="UP000466345">
    <property type="component" value="Unassembled WGS sequence"/>
</dbReference>
<dbReference type="GO" id="GO:0005524">
    <property type="term" value="F:ATP binding"/>
    <property type="evidence" value="ECO:0007669"/>
    <property type="project" value="UniProtKB-KW"/>
</dbReference>
<dbReference type="AlphaFoldDB" id="A0A7K0CSQ5"/>
<sequence>MDEYAGRVLAGRYRLPRRPDDGEPLETRAFDTYSGQEVVVREVPLPEIVEAELIDGDQGGAAGGDAESAVAVRRALETARAAAAIPDHPRLDQVFDVFEDGGSIWIVSELVPGRSLASILGRRSLSPFRAAEVAADILTALRALHAHGWAHRNITARTVLVCDDGRIVLSGLAAGAAQDALCGYDPLPPPPGWGQPPRPAGSPGPPPGGVPSRPMGPDGRVPELPGPASGFLPAAGSSGVPRQQGLADRLFAQAQQPPNGRAALEEDGAAARARQSAAATYRAGTRAAAARIAGGPSYTDQVDTGEHPLPTHGPSLEEGGRGTATFGGSLPGPRPGASISVPVASAPQPVDPGVRREDDDAPSRRGPRTRLDAERARQTRMQIVGPVTERWAPEQAGPVHEHWQLAPPVGPAADLWALGALLFRAVQGHSAYPEESAFELCQLVCAEPPAMAEECGALRPVVESLLRQDPTERPDFEELRGWLRSLIRTAPEPDIGSRTVTVPPQAPRRSDPRRLPIKRRRGELVRRRRRGRDAMEPLVSTQGARHKRSPSKRPRRGARSLGRWLIALVFVAMVAAIAVAALLMPKAQDDGSNGQQRRQSVTGGGPDPGQSDKPERQEEQGGKKKASADPTRLDPGQLPKGFAMRKDEDGFEVAVRKDWQRLGHTPAGAVRFASPDGRYEMLVAPGRDTVEKYGSDPMDYQLDKEPELAPYRASAWGEISGTNTITVGTRQEAVGTFTWQDSGGVEKLGRNFAMIVGGRYHVVFVSGPISDRRSLDVFYQQAANTYTPKGF</sequence>
<feature type="compositionally biased region" description="Basic residues" evidence="4">
    <location>
        <begin position="544"/>
        <end position="557"/>
    </location>
</feature>
<evidence type="ECO:0000313" key="8">
    <source>
        <dbReference type="Proteomes" id="UP000466345"/>
    </source>
</evidence>
<dbReference type="PANTHER" id="PTHR45832">
    <property type="entry name" value="SERINE/THREONINE-PROTEIN KINASE SAMKA-RELATED-RELATED"/>
    <property type="match status" value="1"/>
</dbReference>
<accession>A0A7K0CSQ5</accession>
<comment type="similarity">
    <text evidence="1">Belongs to the protein kinase superfamily. STE Ser/Thr protein kinase family. STE20 subfamily.</text>
</comment>
<evidence type="ECO:0000256" key="3">
    <source>
        <dbReference type="ARBA" id="ARBA00022840"/>
    </source>
</evidence>
<dbReference type="GO" id="GO:0004672">
    <property type="term" value="F:protein kinase activity"/>
    <property type="evidence" value="ECO:0007669"/>
    <property type="project" value="InterPro"/>
</dbReference>
<dbReference type="InterPro" id="IPR001245">
    <property type="entry name" value="Ser-Thr/Tyr_kinase_cat_dom"/>
</dbReference>
<keyword evidence="8" id="KW-1185">Reference proteome</keyword>
<dbReference type="SMART" id="SM00220">
    <property type="entry name" value="S_TKc"/>
    <property type="match status" value="1"/>
</dbReference>
<proteinExistence type="inferred from homology"/>